<gene>
    <name evidence="2" type="ORF">FUG_LOCUS318540</name>
</gene>
<accession>A0A4E9DKI1</accession>
<proteinExistence type="predicted"/>
<sequence length="196" mass="21112">MTTPGFSAMNLLRVARPDWVPSRDVKPSKKVAPPQTHGPRLCVWSIVSLLSNIPSTKFILAICLILSDRGDATEHAKVALVRCPSPPTALPHWCFSPERQPCAMADNRIPTCVGCARKHQLIRDQRTQQSGALIRFGLAASASCGKPPTRYGVFSASVVCLAIAKSLFGWLLILLRAVGVAQLPLACCFQTPPAAC</sequence>
<dbReference type="AlphaFoldDB" id="A0A4E9DKI1"/>
<reference evidence="2" key="1">
    <citation type="submission" date="2019-04" db="EMBL/GenBank/DDBJ databases">
        <authorList>
            <person name="Melise S."/>
            <person name="Noan J."/>
            <person name="Okalmin O."/>
        </authorList>
    </citation>
    <scope>NUCLEOTIDE SEQUENCE</scope>
    <source>
        <strain evidence="2">FN9</strain>
    </source>
</reference>
<keyword evidence="1" id="KW-0472">Membrane</keyword>
<name>A0A4E9DKI1_GIBZA</name>
<keyword evidence="1" id="KW-1133">Transmembrane helix</keyword>
<keyword evidence="1" id="KW-0812">Transmembrane</keyword>
<feature type="transmembrane region" description="Helical" evidence="1">
    <location>
        <begin position="151"/>
        <end position="175"/>
    </location>
</feature>
<dbReference type="EMBL" id="CAAKMV010000135">
    <property type="protein sequence ID" value="VIO58867.1"/>
    <property type="molecule type" value="Genomic_DNA"/>
</dbReference>
<protein>
    <submittedName>
        <fullName evidence="2">Uncharacterized protein</fullName>
    </submittedName>
</protein>
<organism evidence="2">
    <name type="scientific">Gibberella zeae</name>
    <name type="common">Wheat head blight fungus</name>
    <name type="synonym">Fusarium graminearum</name>
    <dbReference type="NCBI Taxonomy" id="5518"/>
    <lineage>
        <taxon>Eukaryota</taxon>
        <taxon>Fungi</taxon>
        <taxon>Dikarya</taxon>
        <taxon>Ascomycota</taxon>
        <taxon>Pezizomycotina</taxon>
        <taxon>Sordariomycetes</taxon>
        <taxon>Hypocreomycetidae</taxon>
        <taxon>Hypocreales</taxon>
        <taxon>Nectriaceae</taxon>
        <taxon>Fusarium</taxon>
    </lineage>
</organism>
<evidence type="ECO:0000256" key="1">
    <source>
        <dbReference type="SAM" id="Phobius"/>
    </source>
</evidence>
<evidence type="ECO:0000313" key="2">
    <source>
        <dbReference type="EMBL" id="VIO58867.1"/>
    </source>
</evidence>